<name>A0A0D2BUH1_9EURO</name>
<accession>A0A0D2BUH1</accession>
<feature type="non-terminal residue" evidence="2">
    <location>
        <position position="1"/>
    </location>
</feature>
<dbReference type="GeneID" id="27351769"/>
<keyword evidence="3" id="KW-1185">Reference proteome</keyword>
<evidence type="ECO:0000313" key="3">
    <source>
        <dbReference type="Proteomes" id="UP000054466"/>
    </source>
</evidence>
<dbReference type="HOGENOM" id="CLU_1334669_0_0_1"/>
<dbReference type="Proteomes" id="UP000054466">
    <property type="component" value="Unassembled WGS sequence"/>
</dbReference>
<protein>
    <submittedName>
        <fullName evidence="2">Uncharacterized protein</fullName>
    </submittedName>
</protein>
<reference evidence="2 3" key="1">
    <citation type="submission" date="2015-01" db="EMBL/GenBank/DDBJ databases">
        <title>The Genome Sequence of Cladophialophora immunda CBS83496.</title>
        <authorList>
            <consortium name="The Broad Institute Genomics Platform"/>
            <person name="Cuomo C."/>
            <person name="de Hoog S."/>
            <person name="Gorbushina A."/>
            <person name="Stielow B."/>
            <person name="Teixiera M."/>
            <person name="Abouelleil A."/>
            <person name="Chapman S.B."/>
            <person name="Priest M."/>
            <person name="Young S.K."/>
            <person name="Wortman J."/>
            <person name="Nusbaum C."/>
            <person name="Birren B."/>
        </authorList>
    </citation>
    <scope>NUCLEOTIDE SEQUENCE [LARGE SCALE GENOMIC DNA]</scope>
    <source>
        <strain evidence="2 3">CBS 83496</strain>
    </source>
</reference>
<evidence type="ECO:0000313" key="2">
    <source>
        <dbReference type="EMBL" id="KIW22035.1"/>
    </source>
</evidence>
<dbReference type="RefSeq" id="XP_016242251.1">
    <property type="nucleotide sequence ID" value="XM_016400111.1"/>
</dbReference>
<evidence type="ECO:0000256" key="1">
    <source>
        <dbReference type="SAM" id="MobiDB-lite"/>
    </source>
</evidence>
<dbReference type="VEuPathDB" id="FungiDB:PV07_12575"/>
<feature type="region of interest" description="Disordered" evidence="1">
    <location>
        <begin position="147"/>
        <end position="206"/>
    </location>
</feature>
<dbReference type="AlphaFoldDB" id="A0A0D2BUH1"/>
<proteinExistence type="predicted"/>
<organism evidence="2 3">
    <name type="scientific">Cladophialophora immunda</name>
    <dbReference type="NCBI Taxonomy" id="569365"/>
    <lineage>
        <taxon>Eukaryota</taxon>
        <taxon>Fungi</taxon>
        <taxon>Dikarya</taxon>
        <taxon>Ascomycota</taxon>
        <taxon>Pezizomycotina</taxon>
        <taxon>Eurotiomycetes</taxon>
        <taxon>Chaetothyriomycetidae</taxon>
        <taxon>Chaetothyriales</taxon>
        <taxon>Herpotrichiellaceae</taxon>
        <taxon>Cladophialophora</taxon>
    </lineage>
</organism>
<dbReference type="EMBL" id="KN847056">
    <property type="protein sequence ID" value="KIW22035.1"/>
    <property type="molecule type" value="Genomic_DNA"/>
</dbReference>
<sequence length="206" mass="22678">AEILKSSVSGSLVLQNIATLKATLLDLTGDLLNLRKDNNHAIESISLQDKYLNHNIEKKTEETDIERSRCSGPDMKADIAELQSMKEPVSILIDVMVVFGELANRMKDIDMKDPVSVLEPEHTYLSATLDFQTGLEKSLQRLLEKSAAKTGVPSDMHPNDATTAVPSRTKPFPTSLDTAETIRNHTTGASESKSDPESWVMDPDDD</sequence>
<gene>
    <name evidence="2" type="ORF">PV07_12575</name>
</gene>